<protein>
    <submittedName>
        <fullName evidence="2">Uncharacterized protein</fullName>
    </submittedName>
</protein>
<dbReference type="EMBL" id="JPQZ01000083">
    <property type="protein sequence ID" value="KKO74322.1"/>
    <property type="molecule type" value="Genomic_DNA"/>
</dbReference>
<dbReference type="AlphaFoldDB" id="A0A0F9YNQ6"/>
<dbReference type="VEuPathDB" id="MicrosporidiaDB:AAJ76_830005114"/>
<dbReference type="Proteomes" id="UP000034350">
    <property type="component" value="Unassembled WGS sequence"/>
</dbReference>
<dbReference type="OrthoDB" id="2198725at2759"/>
<evidence type="ECO:0000256" key="1">
    <source>
        <dbReference type="SAM" id="Phobius"/>
    </source>
</evidence>
<organism evidence="2 3">
    <name type="scientific">Vairimorpha ceranae</name>
    <dbReference type="NCBI Taxonomy" id="40302"/>
    <lineage>
        <taxon>Eukaryota</taxon>
        <taxon>Fungi</taxon>
        <taxon>Fungi incertae sedis</taxon>
        <taxon>Microsporidia</taxon>
        <taxon>Nosematidae</taxon>
        <taxon>Vairimorpha</taxon>
    </lineage>
</organism>
<dbReference type="RefSeq" id="XP_024330064.1">
    <property type="nucleotide sequence ID" value="XM_024476530.1"/>
</dbReference>
<feature type="transmembrane region" description="Helical" evidence="1">
    <location>
        <begin position="196"/>
        <end position="216"/>
    </location>
</feature>
<name>A0A0F9YNQ6_9MICR</name>
<keyword evidence="1" id="KW-0472">Membrane</keyword>
<reference evidence="2 3" key="1">
    <citation type="journal article" date="2015" name="Environ. Microbiol.">
        <title>Genome analyses suggest the presence of polyploidy and recent human-driven expansions in eight global populations of the honeybee pathogen Nosema ceranae.</title>
        <authorList>
            <person name="Pelin A."/>
            <person name="Selman M."/>
            <person name="Aris-Brosou S."/>
            <person name="Farinelli L."/>
            <person name="Corradi N."/>
        </authorList>
    </citation>
    <scope>NUCLEOTIDE SEQUENCE [LARGE SCALE GENOMIC DNA]</scope>
    <source>
        <strain evidence="2 3">PA08 1199</strain>
    </source>
</reference>
<evidence type="ECO:0000313" key="3">
    <source>
        <dbReference type="Proteomes" id="UP000034350"/>
    </source>
</evidence>
<proteinExistence type="predicted"/>
<keyword evidence="1" id="KW-1133">Transmembrane helix</keyword>
<comment type="caution">
    <text evidence="2">The sequence shown here is derived from an EMBL/GenBank/DDBJ whole genome shotgun (WGS) entry which is preliminary data.</text>
</comment>
<gene>
    <name evidence="2" type="ORF">AAJ76_830005114</name>
</gene>
<sequence>MYTPQNSINPHSENMTLDKFETMIIKEYTNKLLSFDEIKSICTKAIEYKLIEKSDININEIPKGTTEDLLKFIKRCRNLYLNADISLDNNSFISAKYHSPISQDIRNSPFYNHKKELLKNENKKDVTLFNSPLISKNNNIENPFENNNDLISFCEDLRTKTKSIKKNASDKTSKLVEEVIDSFLQYKMKKKKSRKYLYITIFLIITVIVIYCNYNSMPI</sequence>
<dbReference type="VEuPathDB" id="MicrosporidiaDB:NCER_101712"/>
<dbReference type="GeneID" id="36321484"/>
<keyword evidence="1" id="KW-0812">Transmembrane</keyword>
<accession>A0A0F9YNQ6</accession>
<evidence type="ECO:0000313" key="2">
    <source>
        <dbReference type="EMBL" id="KKO74322.1"/>
    </source>
</evidence>
<keyword evidence="3" id="KW-1185">Reference proteome</keyword>